<sequence>MKFRSFDKYTSITKENVPYLRQLAADVSQSPYRPKAHICPPCGLLNDPNGLCWYEGYYHVFYQWYPFGPSHGMKHWAHVKSRDFADWEWCDQILIPSEPYEKNGCYSGNAFVNPKDGNCYLYYTANYKTGTGRVPKQAAAIMTPQGSIRKYEGNPVIDGAPEGISGDIRDPFVFEQDGCYYMLLGGSGLDGKGRLLLYSSQDLLDWSYNGCIRIILDGKETGLGTMVECPGYIRVDGQDVLFLSLIGLAPKGDRYHNQFTSLALIGELDIPNMEFKACWEDEADCGFDFYAPQPFYGKDGSPMVLGWFGCGEQHLPEDSYHWRHALTLPRKLHIREERLYMTPAPEAIRAFGAPASHSETPVSRTEAPISSTEPVPPGPFIQPAPLSCLQWSFENDKRIHTLSIGGPMDYWTLTIDMSDRTVTWDRSNIKLLPVPAYGTVRRCSFTQCSHMDIDIFMDNSFVEIYIQNGERVLSGRIYL</sequence>
<dbReference type="SMART" id="SM00640">
    <property type="entry name" value="Glyco_32"/>
    <property type="match status" value="1"/>
</dbReference>
<organism evidence="13 14">
    <name type="scientific">Enterocloster hominis</name>
    <name type="common">ex Hitch et al. 2024</name>
    <dbReference type="NCBI Taxonomy" id="1917870"/>
    <lineage>
        <taxon>Bacteria</taxon>
        <taxon>Bacillati</taxon>
        <taxon>Bacillota</taxon>
        <taxon>Clostridia</taxon>
        <taxon>Lachnospirales</taxon>
        <taxon>Lachnospiraceae</taxon>
        <taxon>Enterocloster</taxon>
    </lineage>
</organism>
<comment type="similarity">
    <text evidence="2 8">Belongs to the glycosyl hydrolase 32 family.</text>
</comment>
<feature type="compositionally biased region" description="Polar residues" evidence="10">
    <location>
        <begin position="357"/>
        <end position="373"/>
    </location>
</feature>
<dbReference type="Gene3D" id="2.60.120.560">
    <property type="entry name" value="Exo-inulinase, domain 1"/>
    <property type="match status" value="1"/>
</dbReference>
<dbReference type="RefSeq" id="WP_008724611.1">
    <property type="nucleotide sequence ID" value="NZ_JAJFEB010000001.1"/>
</dbReference>
<keyword evidence="5 8" id="KW-0378">Hydrolase</keyword>
<dbReference type="EC" id="3.2.1.26" evidence="3 8"/>
<dbReference type="SUPFAM" id="SSF49899">
    <property type="entry name" value="Concanavalin A-like lectins/glucanases"/>
    <property type="match status" value="1"/>
</dbReference>
<gene>
    <name evidence="13" type="ORF">WMQ36_04810</name>
</gene>
<comment type="pathway">
    <text evidence="1 9">Glycan biosynthesis; sucrose metabolism.</text>
</comment>
<dbReference type="InterPro" id="IPR013320">
    <property type="entry name" value="ConA-like_dom_sf"/>
</dbReference>
<comment type="subcellular location">
    <subcellularLocation>
        <location evidence="9">Cytoplasm</location>
    </subcellularLocation>
</comment>
<dbReference type="PANTHER" id="PTHR43101:SF1">
    <property type="entry name" value="BETA-FRUCTOSIDASE"/>
    <property type="match status" value="1"/>
</dbReference>
<evidence type="ECO:0000256" key="1">
    <source>
        <dbReference type="ARBA" id="ARBA00004914"/>
    </source>
</evidence>
<evidence type="ECO:0000256" key="3">
    <source>
        <dbReference type="ARBA" id="ARBA00012758"/>
    </source>
</evidence>
<dbReference type="InterPro" id="IPR051214">
    <property type="entry name" value="GH32_Enzymes"/>
</dbReference>
<evidence type="ECO:0000256" key="7">
    <source>
        <dbReference type="ARBA" id="ARBA00033367"/>
    </source>
</evidence>
<dbReference type="Pfam" id="PF00251">
    <property type="entry name" value="Glyco_hydro_32N"/>
    <property type="match status" value="1"/>
</dbReference>
<name>A0ABV1D1K6_9FIRM</name>
<dbReference type="Proteomes" id="UP001454086">
    <property type="component" value="Unassembled WGS sequence"/>
</dbReference>
<feature type="domain" description="Glycosyl hydrolase family 32 C-terminal" evidence="12">
    <location>
        <begin position="408"/>
        <end position="478"/>
    </location>
</feature>
<dbReference type="InterPro" id="IPR018053">
    <property type="entry name" value="Glyco_hydro_32_AS"/>
</dbReference>
<dbReference type="SUPFAM" id="SSF75005">
    <property type="entry name" value="Arabinanase/levansucrase/invertase"/>
    <property type="match status" value="1"/>
</dbReference>
<dbReference type="InterPro" id="IPR006232">
    <property type="entry name" value="Suc6P_hydrolase"/>
</dbReference>
<dbReference type="CDD" id="cd18623">
    <property type="entry name" value="GH32_ScrB-like"/>
    <property type="match status" value="1"/>
</dbReference>
<comment type="catalytic activity">
    <reaction evidence="8">
        <text>Hydrolysis of terminal non-reducing beta-D-fructofuranoside residues in beta-D-fructofuranosides.</text>
        <dbReference type="EC" id="3.2.1.26"/>
    </reaction>
</comment>
<evidence type="ECO:0000313" key="13">
    <source>
        <dbReference type="EMBL" id="MEQ2424285.1"/>
    </source>
</evidence>
<dbReference type="EMBL" id="JBBMFM010000011">
    <property type="protein sequence ID" value="MEQ2424285.1"/>
    <property type="molecule type" value="Genomic_DNA"/>
</dbReference>
<keyword evidence="6 8" id="KW-0326">Glycosidase</keyword>
<dbReference type="InterPro" id="IPR001362">
    <property type="entry name" value="Glyco_hydro_32"/>
</dbReference>
<dbReference type="GO" id="GO:0016787">
    <property type="term" value="F:hydrolase activity"/>
    <property type="evidence" value="ECO:0007669"/>
    <property type="project" value="UniProtKB-KW"/>
</dbReference>
<feature type="region of interest" description="Disordered" evidence="10">
    <location>
        <begin position="354"/>
        <end position="373"/>
    </location>
</feature>
<dbReference type="Pfam" id="PF08244">
    <property type="entry name" value="Glyco_hydro_32C"/>
    <property type="match status" value="1"/>
</dbReference>
<evidence type="ECO:0000256" key="9">
    <source>
        <dbReference type="RuleBase" id="RU365015"/>
    </source>
</evidence>
<evidence type="ECO:0000313" key="14">
    <source>
        <dbReference type="Proteomes" id="UP001454086"/>
    </source>
</evidence>
<dbReference type="PROSITE" id="PS00609">
    <property type="entry name" value="GLYCOSYL_HYDROL_F32"/>
    <property type="match status" value="1"/>
</dbReference>
<accession>A0ABV1D1K6</accession>
<evidence type="ECO:0000256" key="4">
    <source>
        <dbReference type="ARBA" id="ARBA00019623"/>
    </source>
</evidence>
<dbReference type="PANTHER" id="PTHR43101">
    <property type="entry name" value="BETA-FRUCTOSIDASE"/>
    <property type="match status" value="1"/>
</dbReference>
<feature type="domain" description="Glycosyl hydrolase family 32 N-terminal" evidence="11">
    <location>
        <begin position="37"/>
        <end position="343"/>
    </location>
</feature>
<keyword evidence="9" id="KW-0119">Carbohydrate metabolism</keyword>
<proteinExistence type="inferred from homology"/>
<evidence type="ECO:0000259" key="12">
    <source>
        <dbReference type="Pfam" id="PF08244"/>
    </source>
</evidence>
<dbReference type="InterPro" id="IPR023296">
    <property type="entry name" value="Glyco_hydro_beta-prop_sf"/>
</dbReference>
<keyword evidence="14" id="KW-1185">Reference proteome</keyword>
<evidence type="ECO:0000256" key="8">
    <source>
        <dbReference type="RuleBase" id="RU362110"/>
    </source>
</evidence>
<evidence type="ECO:0000259" key="11">
    <source>
        <dbReference type="Pfam" id="PF00251"/>
    </source>
</evidence>
<dbReference type="Gene3D" id="2.115.10.20">
    <property type="entry name" value="Glycosyl hydrolase domain, family 43"/>
    <property type="match status" value="1"/>
</dbReference>
<evidence type="ECO:0000256" key="6">
    <source>
        <dbReference type="ARBA" id="ARBA00023295"/>
    </source>
</evidence>
<dbReference type="NCBIfam" id="TIGR01322">
    <property type="entry name" value="scrB_fam"/>
    <property type="match status" value="1"/>
</dbReference>
<dbReference type="InterPro" id="IPR013189">
    <property type="entry name" value="Glyco_hydro_32_C"/>
</dbReference>
<dbReference type="InterPro" id="IPR013148">
    <property type="entry name" value="Glyco_hydro_32_N"/>
</dbReference>
<reference evidence="13 14" key="1">
    <citation type="submission" date="2024-03" db="EMBL/GenBank/DDBJ databases">
        <title>Human intestinal bacterial collection.</title>
        <authorList>
            <person name="Pauvert C."/>
            <person name="Hitch T.C.A."/>
            <person name="Clavel T."/>
        </authorList>
    </citation>
    <scope>NUCLEOTIDE SEQUENCE [LARGE SCALE GENOMIC DNA]</scope>
    <source>
        <strain evidence="13 14">CLA-SR-H021</strain>
    </source>
</reference>
<protein>
    <recommendedName>
        <fullName evidence="4 8">Sucrose-6-phosphate hydrolase</fullName>
        <ecNumber evidence="3 8">3.2.1.26</ecNumber>
    </recommendedName>
    <alternativeName>
        <fullName evidence="7 9">Invertase</fullName>
    </alternativeName>
</protein>
<comment type="caution">
    <text evidence="13">The sequence shown here is derived from an EMBL/GenBank/DDBJ whole genome shotgun (WGS) entry which is preliminary data.</text>
</comment>
<keyword evidence="9" id="KW-0963">Cytoplasm</keyword>
<comment type="function">
    <text evidence="9">Enables the bacterium to metabolize sucrose as a sole carbon source.</text>
</comment>
<evidence type="ECO:0000256" key="10">
    <source>
        <dbReference type="SAM" id="MobiDB-lite"/>
    </source>
</evidence>
<evidence type="ECO:0000256" key="2">
    <source>
        <dbReference type="ARBA" id="ARBA00009902"/>
    </source>
</evidence>
<evidence type="ECO:0000256" key="5">
    <source>
        <dbReference type="ARBA" id="ARBA00022801"/>
    </source>
</evidence>